<dbReference type="Proteomes" id="UP001177023">
    <property type="component" value="Unassembled WGS sequence"/>
</dbReference>
<dbReference type="AlphaFoldDB" id="A0AA36G1W5"/>
<organism evidence="2 3">
    <name type="scientific">Mesorhabditis spiculigera</name>
    <dbReference type="NCBI Taxonomy" id="96644"/>
    <lineage>
        <taxon>Eukaryota</taxon>
        <taxon>Metazoa</taxon>
        <taxon>Ecdysozoa</taxon>
        <taxon>Nematoda</taxon>
        <taxon>Chromadorea</taxon>
        <taxon>Rhabditida</taxon>
        <taxon>Rhabditina</taxon>
        <taxon>Rhabditomorpha</taxon>
        <taxon>Rhabditoidea</taxon>
        <taxon>Rhabditidae</taxon>
        <taxon>Mesorhabditinae</taxon>
        <taxon>Mesorhabditis</taxon>
    </lineage>
</organism>
<keyword evidence="3" id="KW-1185">Reference proteome</keyword>
<gene>
    <name evidence="2" type="ORF">MSPICULIGERA_LOCUS11279</name>
</gene>
<comment type="caution">
    <text evidence="2">The sequence shown here is derived from an EMBL/GenBank/DDBJ whole genome shotgun (WGS) entry which is preliminary data.</text>
</comment>
<dbReference type="Pfam" id="PF02995">
    <property type="entry name" value="DUF229"/>
    <property type="match status" value="2"/>
</dbReference>
<dbReference type="Gene3D" id="3.40.720.10">
    <property type="entry name" value="Alkaline Phosphatase, subunit A"/>
    <property type="match status" value="1"/>
</dbReference>
<feature type="non-terminal residue" evidence="2">
    <location>
        <position position="1"/>
    </location>
</feature>
<feature type="region of interest" description="Disordered" evidence="1">
    <location>
        <begin position="7"/>
        <end position="32"/>
    </location>
</feature>
<dbReference type="SUPFAM" id="SSF53649">
    <property type="entry name" value="Alkaline phosphatase-like"/>
    <property type="match status" value="1"/>
</dbReference>
<proteinExistence type="predicted"/>
<dbReference type="InterPro" id="IPR017850">
    <property type="entry name" value="Alkaline_phosphatase_core_sf"/>
</dbReference>
<name>A0AA36G1W5_9BILA</name>
<dbReference type="InterPro" id="IPR004245">
    <property type="entry name" value="DUF229"/>
</dbReference>
<dbReference type="PANTHER" id="PTHR10974">
    <property type="entry name" value="FI08016P-RELATED"/>
    <property type="match status" value="1"/>
</dbReference>
<sequence length="817" mass="94238">MFSERLVSIAPPARTDDPDAPPSYLPTEPTNPRFNAQAKKNKNFRPDIHIILIDSCSSTLARRAIPQTLTFLEQKMGGVFMHHLNRVADNSHPNGALNRILGVDKEFEKERLANCMEEWHALLKYHGQFAAGYKNNPKFGLSWLVSLLHGNANMLYHTDDYFLKYFQEHEKTFDNSFVFFMGDHGPRIGPTTGTEMGQREVNNPMLMLMVPKFLRENKELMTNLKAHSTSLLTHFDVYATLQDILKNAHATNYTSFKYEQILNPNPNNGTSILRPRGPFEDRNCQNVPVTGDYCLCEFNKTEKNFVPMGKFAVELINEYVEQEMLTDLCAPLSLGKSSPPERWSLYLAQMPTLHLSYEGKKKPAELPLVTFKQFQKLPLDLWVLVRNALTPADLLCLADADRFFKAVLLPPVAIVPSSTVSGAKPLTIVKPKAESEKAADILITFEQFAEMPQDVWLLLMEHFSPIDMLNLAYADDFFKGLITASPKRWASFVEHTSSGYGELDAKYRPESCTEMVFCRTYALSRSQKRWEAERKYLLAYGNEYTYPREVFGDPPFEDGLCRHVPPDVGTKYSSYKYVLDTKLLKDFHRIVVPALNTLIDQWERREREIDYITFNAQESPQPGRHYRMWNNFRELHPDILLLPKELCEKRTDPIRLYDLDRLALIRRGPESHEGLLIGVYGASIVLLACDYNFRRQRTCDELNKFLRDAYDFSRQMPRTRASNRAAAGNNPRELKYQCETLVKKWTKMEPYNTMHDREMIVDQAAANWQYNVWPFPATEIGVSNEDPILHAYQTQNGHFYEDEMIMEMSSSDSDDSF</sequence>
<evidence type="ECO:0000313" key="2">
    <source>
        <dbReference type="EMBL" id="CAJ0572905.1"/>
    </source>
</evidence>
<reference evidence="2" key="1">
    <citation type="submission" date="2023-06" db="EMBL/GenBank/DDBJ databases">
        <authorList>
            <person name="Delattre M."/>
        </authorList>
    </citation>
    <scope>NUCLEOTIDE SEQUENCE</scope>
    <source>
        <strain evidence="2">AF72</strain>
    </source>
</reference>
<dbReference type="EMBL" id="CATQJA010002609">
    <property type="protein sequence ID" value="CAJ0572905.1"/>
    <property type="molecule type" value="Genomic_DNA"/>
</dbReference>
<evidence type="ECO:0000313" key="3">
    <source>
        <dbReference type="Proteomes" id="UP001177023"/>
    </source>
</evidence>
<protein>
    <recommendedName>
        <fullName evidence="4">F-box domain-containing protein</fullName>
    </recommendedName>
</protein>
<accession>A0AA36G1W5</accession>
<evidence type="ECO:0008006" key="4">
    <source>
        <dbReference type="Google" id="ProtNLM"/>
    </source>
</evidence>
<dbReference type="GO" id="GO:0005615">
    <property type="term" value="C:extracellular space"/>
    <property type="evidence" value="ECO:0007669"/>
    <property type="project" value="TreeGrafter"/>
</dbReference>
<evidence type="ECO:0000256" key="1">
    <source>
        <dbReference type="SAM" id="MobiDB-lite"/>
    </source>
</evidence>
<dbReference type="PANTHER" id="PTHR10974:SF75">
    <property type="entry name" value="SULFATASE DOMAIN-CONTAINING PROTEIN"/>
    <property type="match status" value="1"/>
</dbReference>